<dbReference type="STRING" id="569365.A0A0D2BYA6"/>
<feature type="region of interest" description="Disordered" evidence="1">
    <location>
        <begin position="113"/>
        <end position="173"/>
    </location>
</feature>
<dbReference type="AlphaFoldDB" id="A0A0D2BYA6"/>
<name>A0A0D2BYA6_9EURO</name>
<dbReference type="OrthoDB" id="4150150at2759"/>
<organism evidence="2 3">
    <name type="scientific">Cladophialophora immunda</name>
    <dbReference type="NCBI Taxonomy" id="569365"/>
    <lineage>
        <taxon>Eukaryota</taxon>
        <taxon>Fungi</taxon>
        <taxon>Dikarya</taxon>
        <taxon>Ascomycota</taxon>
        <taxon>Pezizomycotina</taxon>
        <taxon>Eurotiomycetes</taxon>
        <taxon>Chaetothyriomycetidae</taxon>
        <taxon>Chaetothyriales</taxon>
        <taxon>Herpotrichiellaceae</taxon>
        <taxon>Cladophialophora</taxon>
    </lineage>
</organism>
<dbReference type="RefSeq" id="XP_016243531.1">
    <property type="nucleotide sequence ID" value="XM_016398969.1"/>
</dbReference>
<feature type="compositionally biased region" description="Polar residues" evidence="1">
    <location>
        <begin position="348"/>
        <end position="359"/>
    </location>
</feature>
<proteinExistence type="predicted"/>
<dbReference type="VEuPathDB" id="FungiDB:PV07_11524"/>
<dbReference type="Proteomes" id="UP000054466">
    <property type="component" value="Unassembled WGS sequence"/>
</dbReference>
<feature type="region of interest" description="Disordered" evidence="1">
    <location>
        <begin position="451"/>
        <end position="480"/>
    </location>
</feature>
<keyword evidence="3" id="KW-1185">Reference proteome</keyword>
<protein>
    <submittedName>
        <fullName evidence="2">Uncharacterized protein</fullName>
    </submittedName>
</protein>
<feature type="region of interest" description="Disordered" evidence="1">
    <location>
        <begin position="190"/>
        <end position="230"/>
    </location>
</feature>
<evidence type="ECO:0000256" key="1">
    <source>
        <dbReference type="SAM" id="MobiDB-lite"/>
    </source>
</evidence>
<dbReference type="EMBL" id="KN847046">
    <property type="protein sequence ID" value="KIW23315.1"/>
    <property type="molecule type" value="Genomic_DNA"/>
</dbReference>
<evidence type="ECO:0000313" key="3">
    <source>
        <dbReference type="Proteomes" id="UP000054466"/>
    </source>
</evidence>
<feature type="compositionally biased region" description="Pro residues" evidence="1">
    <location>
        <begin position="56"/>
        <end position="68"/>
    </location>
</feature>
<sequence>MSSLARKSMIFMRDVYNLAANPGDLLLSTTTSTSSQGYQPPQGLSSQFNPAYARPYPLPPVPPTPVSPPQHHYSYPGPHNAQSYGHWSGPLAPISPPLPQTALNVYPVAHPAPNIQASTGRPPSPPSPIMSPSIPQPYGNQPAHGPQRYTAVQAPPARRPPHHQHASSWQSPTSHELHYQYLSDGAVSAQDLADLGPNPDATPHRTSSGRHSVLDGQWGTPRAESSRLPFGGNTDSQHLTSGYVGAASSVSCAPIPDQHSSATPVSAMIGSGQFDALGYHEMPAVAVHNVPVGRQESRADVLPGLPELPNNPAHAPLSTRASSYPVSAAPAELEAYSCTVEAVELPTSPVTAPSTLSTDASSSLRQRPRRASRYQRHYSTAAAEAASMSELLAATSAVELDSTPVVAGFSTMTGPATSTTNAQHSPGLINPVNYTHSGCVYQAYPGPAPAPSTFLSSGPPSPRQSSHVTNPSPRAGHTRTRSSAAIVVLGGQQSPSPDVHQMHRHQLVSSPVSMADAEADKLVLTRARARTASLPSSTPGSRQPPPSQSEPKPRLQSQEAAKLPYPLHHGTGAVTMPLHQDYVRWNGGGSRRASTAGMWK</sequence>
<dbReference type="GeneID" id="27350718"/>
<feature type="compositionally biased region" description="Polar residues" evidence="1">
    <location>
        <begin position="453"/>
        <end position="472"/>
    </location>
</feature>
<evidence type="ECO:0000313" key="2">
    <source>
        <dbReference type="EMBL" id="KIW23315.1"/>
    </source>
</evidence>
<feature type="region of interest" description="Disordered" evidence="1">
    <location>
        <begin position="30"/>
        <end position="80"/>
    </location>
</feature>
<feature type="region of interest" description="Disordered" evidence="1">
    <location>
        <begin position="348"/>
        <end position="375"/>
    </location>
</feature>
<accession>A0A0D2BYA6</accession>
<reference evidence="2 3" key="1">
    <citation type="submission" date="2015-01" db="EMBL/GenBank/DDBJ databases">
        <title>The Genome Sequence of Cladophialophora immunda CBS83496.</title>
        <authorList>
            <consortium name="The Broad Institute Genomics Platform"/>
            <person name="Cuomo C."/>
            <person name="de Hoog S."/>
            <person name="Gorbushina A."/>
            <person name="Stielow B."/>
            <person name="Teixiera M."/>
            <person name="Abouelleil A."/>
            <person name="Chapman S.B."/>
            <person name="Priest M."/>
            <person name="Young S.K."/>
            <person name="Wortman J."/>
            <person name="Nusbaum C."/>
            <person name="Birren B."/>
        </authorList>
    </citation>
    <scope>NUCLEOTIDE SEQUENCE [LARGE SCALE GENOMIC DNA]</scope>
    <source>
        <strain evidence="2 3">CBS 83496</strain>
    </source>
</reference>
<feature type="region of interest" description="Disordered" evidence="1">
    <location>
        <begin position="530"/>
        <end position="559"/>
    </location>
</feature>
<dbReference type="HOGENOM" id="CLU_484880_0_0_1"/>
<gene>
    <name evidence="2" type="ORF">PV07_11524</name>
</gene>
<feature type="compositionally biased region" description="Basic residues" evidence="1">
    <location>
        <begin position="366"/>
        <end position="375"/>
    </location>
</feature>
<feature type="compositionally biased region" description="Polar residues" evidence="1">
    <location>
        <begin position="36"/>
        <end position="49"/>
    </location>
</feature>